<dbReference type="Proteomes" id="UP000617979">
    <property type="component" value="Unassembled WGS sequence"/>
</dbReference>
<sequence>MSAVAGSLERDYMKHKRRYIYTALEELNFHWDMQDVWAFQEMWERGWDCGQIAEKLGRTQEEVAVLVIDRANKGEISIRPGGWFGTKREEK</sequence>
<keyword evidence="2" id="KW-1185">Reference proteome</keyword>
<dbReference type="RefSeq" id="WP_229736179.1">
    <property type="nucleotide sequence ID" value="NZ_BMEX01000021.1"/>
</dbReference>
<reference evidence="2" key="1">
    <citation type="journal article" date="2019" name="Int. J. Syst. Evol. Microbiol.">
        <title>The Global Catalogue of Microorganisms (GCM) 10K type strain sequencing project: providing services to taxonomists for standard genome sequencing and annotation.</title>
        <authorList>
            <consortium name="The Broad Institute Genomics Platform"/>
            <consortium name="The Broad Institute Genome Sequencing Center for Infectious Disease"/>
            <person name="Wu L."/>
            <person name="Ma J."/>
        </authorList>
    </citation>
    <scope>NUCLEOTIDE SEQUENCE [LARGE SCALE GENOMIC DNA]</scope>
    <source>
        <strain evidence="2">CGMCC 1.12404</strain>
    </source>
</reference>
<evidence type="ECO:0000313" key="1">
    <source>
        <dbReference type="EMBL" id="GGA56628.1"/>
    </source>
</evidence>
<evidence type="ECO:0000313" key="2">
    <source>
        <dbReference type="Proteomes" id="UP000617979"/>
    </source>
</evidence>
<evidence type="ECO:0008006" key="3">
    <source>
        <dbReference type="Google" id="ProtNLM"/>
    </source>
</evidence>
<dbReference type="EMBL" id="BMEX01000021">
    <property type="protein sequence ID" value="GGA56628.1"/>
    <property type="molecule type" value="Genomic_DNA"/>
</dbReference>
<protein>
    <recommendedName>
        <fullName evidence="3">Helix-turn-helix domain containing protein</fullName>
    </recommendedName>
</protein>
<comment type="caution">
    <text evidence="1">The sequence shown here is derived from an EMBL/GenBank/DDBJ whole genome shotgun (WGS) entry which is preliminary data.</text>
</comment>
<name>A0ABQ1H410_9BACL</name>
<accession>A0ABQ1H410</accession>
<gene>
    <name evidence="1" type="ORF">GCM10007416_32310</name>
</gene>
<proteinExistence type="predicted"/>
<organism evidence="1 2">
    <name type="scientific">Kroppenstedtia guangzhouensis</name>
    <dbReference type="NCBI Taxonomy" id="1274356"/>
    <lineage>
        <taxon>Bacteria</taxon>
        <taxon>Bacillati</taxon>
        <taxon>Bacillota</taxon>
        <taxon>Bacilli</taxon>
        <taxon>Bacillales</taxon>
        <taxon>Thermoactinomycetaceae</taxon>
        <taxon>Kroppenstedtia</taxon>
    </lineage>
</organism>